<reference evidence="1 2" key="1">
    <citation type="submission" date="2020-09" db="EMBL/GenBank/DDBJ databases">
        <title>Paenibacillus sp. strain PR3 16S rRNA gene Genome sequencing and assembly.</title>
        <authorList>
            <person name="Kim J."/>
        </authorList>
    </citation>
    <scope>NUCLEOTIDE SEQUENCE [LARGE SCALE GENOMIC DNA]</scope>
    <source>
        <strain evidence="1 2">PR3</strain>
    </source>
</reference>
<name>A0ABR8N376_9BACL</name>
<dbReference type="RefSeq" id="WP_191205212.1">
    <property type="nucleotide sequence ID" value="NZ_JACXZA010000005.1"/>
</dbReference>
<comment type="caution">
    <text evidence="1">The sequence shown here is derived from an EMBL/GenBank/DDBJ whole genome shotgun (WGS) entry which is preliminary data.</text>
</comment>
<proteinExistence type="predicted"/>
<evidence type="ECO:0000313" key="2">
    <source>
        <dbReference type="Proteomes" id="UP000609346"/>
    </source>
</evidence>
<accession>A0ABR8N376</accession>
<evidence type="ECO:0008006" key="3">
    <source>
        <dbReference type="Google" id="ProtNLM"/>
    </source>
</evidence>
<gene>
    <name evidence="1" type="ORF">H8B09_19185</name>
</gene>
<dbReference type="EMBL" id="JACXZA010000005">
    <property type="protein sequence ID" value="MBD3920899.1"/>
    <property type="molecule type" value="Genomic_DNA"/>
</dbReference>
<organism evidence="1 2">
    <name type="scientific">Paenibacillus terricola</name>
    <dbReference type="NCBI Taxonomy" id="2763503"/>
    <lineage>
        <taxon>Bacteria</taxon>
        <taxon>Bacillati</taxon>
        <taxon>Bacillota</taxon>
        <taxon>Bacilli</taxon>
        <taxon>Bacillales</taxon>
        <taxon>Paenibacillaceae</taxon>
        <taxon>Paenibacillus</taxon>
    </lineage>
</organism>
<sequence length="100" mass="11116">MNLGNFKPILLGNIHPMLTEEDGPYKLFFYLTDDEGHVLYQLLDFYGNEMGSSSEVRAVSFQDVNNDNLKDIIIIAEYITGAGAEGAIPSPSRQNIFATK</sequence>
<protein>
    <recommendedName>
        <fullName evidence="3">Spore coat protein</fullName>
    </recommendedName>
</protein>
<evidence type="ECO:0000313" key="1">
    <source>
        <dbReference type="EMBL" id="MBD3920899.1"/>
    </source>
</evidence>
<keyword evidence="2" id="KW-1185">Reference proteome</keyword>
<dbReference type="Proteomes" id="UP000609346">
    <property type="component" value="Unassembled WGS sequence"/>
</dbReference>